<evidence type="ECO:0000313" key="2">
    <source>
        <dbReference type="Proteomes" id="UP001055879"/>
    </source>
</evidence>
<keyword evidence="2" id="KW-1185">Reference proteome</keyword>
<comment type="caution">
    <text evidence="1">The sequence shown here is derived from an EMBL/GenBank/DDBJ whole genome shotgun (WGS) entry which is preliminary data.</text>
</comment>
<protein>
    <submittedName>
        <fullName evidence="1">Uncharacterized protein</fullName>
    </submittedName>
</protein>
<accession>A0ACB9DGJ7</accession>
<evidence type="ECO:0000313" key="1">
    <source>
        <dbReference type="EMBL" id="KAI3745610.1"/>
    </source>
</evidence>
<organism evidence="1 2">
    <name type="scientific">Arctium lappa</name>
    <name type="common">Greater burdock</name>
    <name type="synonym">Lappa major</name>
    <dbReference type="NCBI Taxonomy" id="4217"/>
    <lineage>
        <taxon>Eukaryota</taxon>
        <taxon>Viridiplantae</taxon>
        <taxon>Streptophyta</taxon>
        <taxon>Embryophyta</taxon>
        <taxon>Tracheophyta</taxon>
        <taxon>Spermatophyta</taxon>
        <taxon>Magnoliopsida</taxon>
        <taxon>eudicotyledons</taxon>
        <taxon>Gunneridae</taxon>
        <taxon>Pentapetalae</taxon>
        <taxon>asterids</taxon>
        <taxon>campanulids</taxon>
        <taxon>Asterales</taxon>
        <taxon>Asteraceae</taxon>
        <taxon>Carduoideae</taxon>
        <taxon>Cardueae</taxon>
        <taxon>Arctiinae</taxon>
        <taxon>Arctium</taxon>
    </lineage>
</organism>
<name>A0ACB9DGJ7_ARCLA</name>
<proteinExistence type="predicted"/>
<gene>
    <name evidence="1" type="ORF">L6452_08011</name>
</gene>
<reference evidence="2" key="1">
    <citation type="journal article" date="2022" name="Mol. Ecol. Resour.">
        <title>The genomes of chicory, endive, great burdock and yacon provide insights into Asteraceae palaeo-polyploidization history and plant inulin production.</title>
        <authorList>
            <person name="Fan W."/>
            <person name="Wang S."/>
            <person name="Wang H."/>
            <person name="Wang A."/>
            <person name="Jiang F."/>
            <person name="Liu H."/>
            <person name="Zhao H."/>
            <person name="Xu D."/>
            <person name="Zhang Y."/>
        </authorList>
    </citation>
    <scope>NUCLEOTIDE SEQUENCE [LARGE SCALE GENOMIC DNA]</scope>
    <source>
        <strain evidence="2">cv. Niubang</strain>
    </source>
</reference>
<dbReference type="Proteomes" id="UP001055879">
    <property type="component" value="Linkage Group LG03"/>
</dbReference>
<dbReference type="EMBL" id="CM042049">
    <property type="protein sequence ID" value="KAI3745610.1"/>
    <property type="molecule type" value="Genomic_DNA"/>
</dbReference>
<reference evidence="1 2" key="2">
    <citation type="journal article" date="2022" name="Mol. Ecol. Resour.">
        <title>The genomes of chicory, endive, great burdock and yacon provide insights into Asteraceae paleo-polyploidization history and plant inulin production.</title>
        <authorList>
            <person name="Fan W."/>
            <person name="Wang S."/>
            <person name="Wang H."/>
            <person name="Wang A."/>
            <person name="Jiang F."/>
            <person name="Liu H."/>
            <person name="Zhao H."/>
            <person name="Xu D."/>
            <person name="Zhang Y."/>
        </authorList>
    </citation>
    <scope>NUCLEOTIDE SEQUENCE [LARGE SCALE GENOMIC DNA]</scope>
    <source>
        <strain evidence="2">cv. Niubang</strain>
    </source>
</reference>
<sequence length="109" mass="13129">MIIKLKKRETRSITFIPLSLSQKKKFNFCFYFAFQTLLKIPQFLITSFNLTSIFFLMINCYLKHFTFHLPLLFKDLNPQEIATFLATLLVDLIFWIDLWVQIKNLESKR</sequence>